<name>A0A9R0JB79_SPIOL</name>
<dbReference type="Proteomes" id="UP000813463">
    <property type="component" value="Chromosome 6"/>
</dbReference>
<comment type="similarity">
    <text evidence="1">Belongs to the UDP-glycosyltransferase family.</text>
</comment>
<dbReference type="PANTHER" id="PTHR11926">
    <property type="entry name" value="GLUCOSYL/GLUCURONOSYL TRANSFERASES"/>
    <property type="match status" value="1"/>
</dbReference>
<dbReference type="GeneID" id="110803606"/>
<dbReference type="Pfam" id="PF00201">
    <property type="entry name" value="UDPGT"/>
    <property type="match status" value="1"/>
</dbReference>
<dbReference type="SUPFAM" id="SSF53756">
    <property type="entry name" value="UDP-Glycosyltransferase/glycogen phosphorylase"/>
    <property type="match status" value="1"/>
</dbReference>
<keyword evidence="3" id="KW-1185">Reference proteome</keyword>
<dbReference type="Gene3D" id="3.40.50.2000">
    <property type="entry name" value="Glycogen Phosphorylase B"/>
    <property type="match status" value="2"/>
</dbReference>
<protein>
    <submittedName>
        <fullName evidence="4">UDP-glycosyltransferase 76H1-like</fullName>
    </submittedName>
</protein>
<dbReference type="InterPro" id="IPR002213">
    <property type="entry name" value="UDP_glucos_trans"/>
</dbReference>
<reference evidence="4" key="2">
    <citation type="submission" date="2025-08" db="UniProtKB">
        <authorList>
            <consortium name="RefSeq"/>
        </authorList>
    </citation>
    <scope>IDENTIFICATION</scope>
    <source>
        <tissue evidence="4">Leaf</tissue>
    </source>
</reference>
<gene>
    <name evidence="4" type="primary">LOC110803606</name>
</gene>
<dbReference type="RefSeq" id="XP_021864822.2">
    <property type="nucleotide sequence ID" value="XM_022009130.2"/>
</dbReference>
<evidence type="ECO:0000313" key="3">
    <source>
        <dbReference type="Proteomes" id="UP000813463"/>
    </source>
</evidence>
<evidence type="ECO:0000256" key="1">
    <source>
        <dbReference type="ARBA" id="ARBA00009995"/>
    </source>
</evidence>
<proteinExistence type="inferred from homology"/>
<organism evidence="3 4">
    <name type="scientific">Spinacia oleracea</name>
    <name type="common">Spinach</name>
    <dbReference type="NCBI Taxonomy" id="3562"/>
    <lineage>
        <taxon>Eukaryota</taxon>
        <taxon>Viridiplantae</taxon>
        <taxon>Streptophyta</taxon>
        <taxon>Embryophyta</taxon>
        <taxon>Tracheophyta</taxon>
        <taxon>Spermatophyta</taxon>
        <taxon>Magnoliopsida</taxon>
        <taxon>eudicotyledons</taxon>
        <taxon>Gunneridae</taxon>
        <taxon>Pentapetalae</taxon>
        <taxon>Caryophyllales</taxon>
        <taxon>Chenopodiaceae</taxon>
        <taxon>Chenopodioideae</taxon>
        <taxon>Anserineae</taxon>
        <taxon>Spinacia</taxon>
    </lineage>
</organism>
<dbReference type="CDD" id="cd03784">
    <property type="entry name" value="GT1_Gtf-like"/>
    <property type="match status" value="1"/>
</dbReference>
<dbReference type="PANTHER" id="PTHR11926:SF1047">
    <property type="entry name" value="UDP-GLUCOSE IRIDOID GLUCOSYLTRANSFERASE-LIKE ISOFORM X1"/>
    <property type="match status" value="1"/>
</dbReference>
<dbReference type="KEGG" id="soe:110803606"/>
<accession>A0A9R0JB79</accession>
<dbReference type="GO" id="GO:0080043">
    <property type="term" value="F:quercetin 3-O-glucosyltransferase activity"/>
    <property type="evidence" value="ECO:0007669"/>
    <property type="project" value="TreeGrafter"/>
</dbReference>
<evidence type="ECO:0000256" key="2">
    <source>
        <dbReference type="ARBA" id="ARBA00022679"/>
    </source>
</evidence>
<dbReference type="AlphaFoldDB" id="A0A9R0JB79"/>
<dbReference type="GO" id="GO:0080044">
    <property type="term" value="F:quercetin 7-O-glucosyltransferase activity"/>
    <property type="evidence" value="ECO:0007669"/>
    <property type="project" value="TreeGrafter"/>
</dbReference>
<keyword evidence="2" id="KW-0808">Transferase</keyword>
<evidence type="ECO:0000313" key="4">
    <source>
        <dbReference type="RefSeq" id="XP_021864822.2"/>
    </source>
</evidence>
<reference evidence="3" key="1">
    <citation type="journal article" date="2021" name="Nat. Commun.">
        <title>Genomic analyses provide insights into spinach domestication and the genetic basis of agronomic traits.</title>
        <authorList>
            <person name="Cai X."/>
            <person name="Sun X."/>
            <person name="Xu C."/>
            <person name="Sun H."/>
            <person name="Wang X."/>
            <person name="Ge C."/>
            <person name="Zhang Z."/>
            <person name="Wang Q."/>
            <person name="Fei Z."/>
            <person name="Jiao C."/>
            <person name="Wang Q."/>
        </authorList>
    </citation>
    <scope>NUCLEOTIDE SEQUENCE [LARGE SCALE GENOMIC DNA]</scope>
    <source>
        <strain evidence="3">cv. Varoflay</strain>
    </source>
</reference>
<dbReference type="GO" id="GO:0008194">
    <property type="term" value="F:UDP-glycosyltransferase activity"/>
    <property type="evidence" value="ECO:0000318"/>
    <property type="project" value="GO_Central"/>
</dbReference>
<sequence length="465" mass="52098">MEIKAEKCRVVMLVYPLQGHINPMLQLANILYSKGISIIIAYPSDFNPLNPSNHPEFTYLPLKAADVCGLEITNVVDGVGGIIGFTAVLNKIYKEPFEKSVQELMENDNENEGKRGKIRCIIYDVFMYFAQSVADQFKIPGISLRTSCAATILGITATHNPGCNLPVHVPIECLLQVPELQALELDNIAKHLKKTIPKLSYEIKAEITTAFNKSTAIIVNTVGFLEWAAINKAQEYFKASIYPIGPFHKYAENPTNSNSVLKEDTGCIAWLNQHPPRSVLYVSFGSLASMSEKDLLETALGLAQSNQPFLWVVRPRMILGGRDWAEILPSDVIEKINEMGLVVGWAPQRQVLGHSSIGGFWTHCGWNSTIEGICEGLPMICRPFFGDQFWNVKYISKVWKIGMELEGEIERENVERIVREVMVGEEGGEMRKRALELKDEVELCYKEGGTTYTYINQLVDLITSF</sequence>